<accession>A0ABT0IXJ9</accession>
<protein>
    <submittedName>
        <fullName evidence="2">Uncharacterized protein</fullName>
    </submittedName>
</protein>
<feature type="region of interest" description="Disordered" evidence="1">
    <location>
        <begin position="155"/>
        <end position="191"/>
    </location>
</feature>
<dbReference type="EMBL" id="JALPRY010000033">
    <property type="protein sequence ID" value="MCK8782608.1"/>
    <property type="molecule type" value="Genomic_DNA"/>
</dbReference>
<evidence type="ECO:0000313" key="3">
    <source>
        <dbReference type="Proteomes" id="UP001202827"/>
    </source>
</evidence>
<keyword evidence="3" id="KW-1185">Reference proteome</keyword>
<reference evidence="2 3" key="1">
    <citation type="submission" date="2022-04" db="EMBL/GenBank/DDBJ databases">
        <title>Rhizobium coralii sp. nov., isolated from coral Turbinaria peltata.</title>
        <authorList>
            <person name="Sun H."/>
        </authorList>
    </citation>
    <scope>NUCLEOTIDE SEQUENCE [LARGE SCALE GENOMIC DNA]</scope>
    <source>
        <strain evidence="2 3">NTR19</strain>
    </source>
</reference>
<feature type="compositionally biased region" description="Polar residues" evidence="1">
    <location>
        <begin position="21"/>
        <end position="34"/>
    </location>
</feature>
<evidence type="ECO:0000313" key="2">
    <source>
        <dbReference type="EMBL" id="MCK8782608.1"/>
    </source>
</evidence>
<sequence>MTTIGSTNTYYASSLSNVFGNRSTNKAGSESGDPNSLMRHPSSGGLTGSDPMFGAKLADMLWSMEGQGVEIDQSANDAFLGKAPSTTPEDEFMDLASKSFAERIREQYLDAHGLTEDDLKAMSPEDREAIEAEIRKAILEAMGVNGQRQEAGMNIGAGALDAQAGDRQAGTTRPVANTNRQDGNDDPLLSP</sequence>
<proteinExistence type="predicted"/>
<comment type="caution">
    <text evidence="2">The sequence shown here is derived from an EMBL/GenBank/DDBJ whole genome shotgun (WGS) entry which is preliminary data.</text>
</comment>
<organism evidence="2 3">
    <name type="scientific">Neorhizobium turbinariae</name>
    <dbReference type="NCBI Taxonomy" id="2937795"/>
    <lineage>
        <taxon>Bacteria</taxon>
        <taxon>Pseudomonadati</taxon>
        <taxon>Pseudomonadota</taxon>
        <taxon>Alphaproteobacteria</taxon>
        <taxon>Hyphomicrobiales</taxon>
        <taxon>Rhizobiaceae</taxon>
        <taxon>Rhizobium/Agrobacterium group</taxon>
        <taxon>Neorhizobium</taxon>
    </lineage>
</organism>
<feature type="compositionally biased region" description="Polar residues" evidence="1">
    <location>
        <begin position="169"/>
        <end position="181"/>
    </location>
</feature>
<gene>
    <name evidence="2" type="ORF">M0654_21810</name>
</gene>
<feature type="region of interest" description="Disordered" evidence="1">
    <location>
        <begin position="21"/>
        <end position="50"/>
    </location>
</feature>
<evidence type="ECO:0000256" key="1">
    <source>
        <dbReference type="SAM" id="MobiDB-lite"/>
    </source>
</evidence>
<dbReference type="Proteomes" id="UP001202827">
    <property type="component" value="Unassembled WGS sequence"/>
</dbReference>
<dbReference type="RefSeq" id="WP_248684894.1">
    <property type="nucleotide sequence ID" value="NZ_JALPRY010000033.1"/>
</dbReference>
<name>A0ABT0IXJ9_9HYPH</name>